<keyword evidence="3 8" id="KW-0813">Transport</keyword>
<evidence type="ECO:0000256" key="8">
    <source>
        <dbReference type="RuleBase" id="RU362101"/>
    </source>
</evidence>
<reference evidence="10" key="1">
    <citation type="journal article" date="2019" name="Int. J. Syst. Evol. Microbiol.">
        <title>The Global Catalogue of Microorganisms (GCM) 10K type strain sequencing project: providing services to taxonomists for standard genome sequencing and annotation.</title>
        <authorList>
            <consortium name="The Broad Institute Genomics Platform"/>
            <consortium name="The Broad Institute Genome Sequencing Center for Infectious Disease"/>
            <person name="Wu L."/>
            <person name="Ma J."/>
        </authorList>
    </citation>
    <scope>NUCLEOTIDE SEQUENCE [LARGE SCALE GENOMIC DNA]</scope>
    <source>
        <strain evidence="10">CCM 8933</strain>
    </source>
</reference>
<feature type="transmembrane region" description="Helical" evidence="8">
    <location>
        <begin position="302"/>
        <end position="327"/>
    </location>
</feature>
<dbReference type="EMBL" id="JBHSSC010000004">
    <property type="protein sequence ID" value="MFC6179699.1"/>
    <property type="molecule type" value="Genomic_DNA"/>
</dbReference>
<evidence type="ECO:0000256" key="1">
    <source>
        <dbReference type="ARBA" id="ARBA00004127"/>
    </source>
</evidence>
<feature type="transmembrane region" description="Helical" evidence="8">
    <location>
        <begin position="119"/>
        <end position="147"/>
    </location>
</feature>
<evidence type="ECO:0000313" key="10">
    <source>
        <dbReference type="Proteomes" id="UP001596282"/>
    </source>
</evidence>
<evidence type="ECO:0000256" key="2">
    <source>
        <dbReference type="ARBA" id="ARBA00010892"/>
    </source>
</evidence>
<keyword evidence="7 8" id="KW-0472">Membrane</keyword>
<protein>
    <recommendedName>
        <fullName evidence="8">Nickel/cobalt efflux system</fullName>
    </recommendedName>
</protein>
<evidence type="ECO:0000313" key="9">
    <source>
        <dbReference type="EMBL" id="MFC6179699.1"/>
    </source>
</evidence>
<evidence type="ECO:0000256" key="3">
    <source>
        <dbReference type="ARBA" id="ARBA00022448"/>
    </source>
</evidence>
<evidence type="ECO:0000256" key="7">
    <source>
        <dbReference type="ARBA" id="ARBA00023136"/>
    </source>
</evidence>
<comment type="similarity">
    <text evidence="2 8">Belongs to the NiCoT transporter (TC 2.A.52) family.</text>
</comment>
<dbReference type="RefSeq" id="WP_137628259.1">
    <property type="nucleotide sequence ID" value="NZ_BJDJ01000007.1"/>
</dbReference>
<feature type="transmembrane region" description="Helical" evidence="8">
    <location>
        <begin position="82"/>
        <end position="107"/>
    </location>
</feature>
<dbReference type="InterPro" id="IPR011541">
    <property type="entry name" value="Ni/Co_transpt_high_affinity"/>
</dbReference>
<dbReference type="Proteomes" id="UP001596282">
    <property type="component" value="Unassembled WGS sequence"/>
</dbReference>
<feature type="transmembrane region" description="Helical" evidence="8">
    <location>
        <begin position="217"/>
        <end position="236"/>
    </location>
</feature>
<name>A0ABW1RW17_9LACO</name>
<keyword evidence="4" id="KW-0533">Nickel</keyword>
<keyword evidence="6 8" id="KW-1133">Transmembrane helix</keyword>
<evidence type="ECO:0000256" key="5">
    <source>
        <dbReference type="ARBA" id="ARBA00022692"/>
    </source>
</evidence>
<comment type="caution">
    <text evidence="9">The sequence shown here is derived from an EMBL/GenBank/DDBJ whole genome shotgun (WGS) entry which is preliminary data.</text>
</comment>
<keyword evidence="10" id="KW-1185">Reference proteome</keyword>
<feature type="transmembrane region" description="Helical" evidence="8">
    <location>
        <begin position="14"/>
        <end position="36"/>
    </location>
</feature>
<comment type="subcellular location">
    <subcellularLocation>
        <location evidence="8">Cell membrane</location>
        <topology evidence="8">Multi-pass membrane protein</topology>
    </subcellularLocation>
    <subcellularLocation>
        <location evidence="1">Endomembrane system</location>
        <topology evidence="1">Multi-pass membrane protein</topology>
    </subcellularLocation>
</comment>
<accession>A0ABW1RW17</accession>
<sequence>MQVKTKHYPLGVDLIKYGGLVAIIFITGILLAASYLRQYPALLSMALLSFVFGLQHAFDIDHITAIDNITRKMINEGRNTHGVGFCFSLGHSLVVNLMALVTIFFVTWSKKMLPAFQSIGGIIGTTFAGAMLILLAIINLFILVGIWSEFKHLDQPNTDAGFKKGRIYHLFERSLHLINHNWQVIGIGFLFGLGFDTATQIAVLATSAVTASQGVPWYAVLSFPLLFTAGMCLLDTGDGIFMSTAYSWVFASPYRKVYYNLVLTGLSVAAALFSGIVNLLLAAKLIFGVDNAMMSWVEGLNFTYLGLILVGLFVVTWSVALICWHYLGLNKKDQALKSIK</sequence>
<feature type="transmembrane region" description="Helical" evidence="8">
    <location>
        <begin position="182"/>
        <end position="205"/>
    </location>
</feature>
<evidence type="ECO:0000256" key="4">
    <source>
        <dbReference type="ARBA" id="ARBA00022596"/>
    </source>
</evidence>
<keyword evidence="5 8" id="KW-0812">Transmembrane</keyword>
<proteinExistence type="inferred from homology"/>
<dbReference type="InterPro" id="IPR004688">
    <property type="entry name" value="Ni/Co_transpt"/>
</dbReference>
<feature type="transmembrane region" description="Helical" evidence="8">
    <location>
        <begin position="42"/>
        <end position="61"/>
    </location>
</feature>
<evidence type="ECO:0000256" key="6">
    <source>
        <dbReference type="ARBA" id="ARBA00022989"/>
    </source>
</evidence>
<gene>
    <name evidence="9" type="ORF">ACFP5Y_00315</name>
</gene>
<dbReference type="Pfam" id="PF03824">
    <property type="entry name" value="NicO"/>
    <property type="match status" value="1"/>
</dbReference>
<feature type="transmembrane region" description="Helical" evidence="8">
    <location>
        <begin position="257"/>
        <end position="282"/>
    </location>
</feature>
<organism evidence="9 10">
    <name type="scientific">Lactiplantibacillus daowaiensis</name>
    <dbReference type="NCBI Taxonomy" id="2559918"/>
    <lineage>
        <taxon>Bacteria</taxon>
        <taxon>Bacillati</taxon>
        <taxon>Bacillota</taxon>
        <taxon>Bacilli</taxon>
        <taxon>Lactobacillales</taxon>
        <taxon>Lactobacillaceae</taxon>
        <taxon>Lactiplantibacillus</taxon>
    </lineage>
</organism>
<dbReference type="PANTHER" id="PTHR31611">
    <property type="entry name" value="HIGH-AFFINITY NICKEL TRANSPORT PROTEIN NIC1"/>
    <property type="match status" value="1"/>
</dbReference>
<dbReference type="PANTHER" id="PTHR31611:SF0">
    <property type="entry name" value="HIGH-AFFINITY NICKEL TRANSPORT PROTEIN NIC1"/>
    <property type="match status" value="1"/>
</dbReference>